<keyword evidence="8" id="KW-1185">Reference proteome</keyword>
<evidence type="ECO:0000313" key="8">
    <source>
        <dbReference type="Proteomes" id="UP000694523"/>
    </source>
</evidence>
<dbReference type="Ensembl" id="ENSNMLT00000000246.1">
    <property type="protein sequence ID" value="ENSNMLP00000000193.1"/>
    <property type="gene ID" value="ENSNMLG00000000174.1"/>
</dbReference>
<evidence type="ECO:0000256" key="2">
    <source>
        <dbReference type="ARBA" id="ARBA00023054"/>
    </source>
</evidence>
<keyword evidence="2 3" id="KW-0175">Coiled coil</keyword>
<reference evidence="7" key="2">
    <citation type="submission" date="2025-09" db="UniProtKB">
        <authorList>
            <consortium name="Ensembl"/>
        </authorList>
    </citation>
    <scope>IDENTIFICATION</scope>
</reference>
<evidence type="ECO:0000256" key="3">
    <source>
        <dbReference type="SAM" id="Coils"/>
    </source>
</evidence>
<dbReference type="Proteomes" id="UP000694523">
    <property type="component" value="Unplaced"/>
</dbReference>
<evidence type="ECO:0000256" key="5">
    <source>
        <dbReference type="SAM" id="Phobius"/>
    </source>
</evidence>
<comment type="similarity">
    <text evidence="1">Belongs to the JAKMIP family.</text>
</comment>
<accession>A0A8C6S4L0</accession>
<dbReference type="InterPro" id="IPR031994">
    <property type="entry name" value="JAKMIP_C"/>
</dbReference>
<dbReference type="AlphaFoldDB" id="A0A8C6S4L0"/>
<dbReference type="GO" id="GO:0019900">
    <property type="term" value="F:kinase binding"/>
    <property type="evidence" value="ECO:0007669"/>
    <property type="project" value="InterPro"/>
</dbReference>
<evidence type="ECO:0000259" key="6">
    <source>
        <dbReference type="Pfam" id="PF16034"/>
    </source>
</evidence>
<dbReference type="PANTHER" id="PTHR18935:SF9">
    <property type="entry name" value="JANUS KINASE AND MICROTUBULE-INTERACTING PROTEIN 3"/>
    <property type="match status" value="1"/>
</dbReference>
<keyword evidence="5" id="KW-0472">Membrane</keyword>
<keyword evidence="5" id="KW-0812">Transmembrane</keyword>
<name>A0A8C6S4L0_9GOBI</name>
<dbReference type="Pfam" id="PF16034">
    <property type="entry name" value="JAKMIP_CC3"/>
    <property type="match status" value="1"/>
</dbReference>
<proteinExistence type="inferred from homology"/>
<evidence type="ECO:0000256" key="4">
    <source>
        <dbReference type="SAM" id="MobiDB-lite"/>
    </source>
</evidence>
<dbReference type="PANTHER" id="PTHR18935">
    <property type="entry name" value="GOLGIN SUBFAMILY A MEMBER 4-LIKE ISOFORM X1"/>
    <property type="match status" value="1"/>
</dbReference>
<evidence type="ECO:0000256" key="1">
    <source>
        <dbReference type="ARBA" id="ARBA00005239"/>
    </source>
</evidence>
<dbReference type="GO" id="GO:0008017">
    <property type="term" value="F:microtubule binding"/>
    <property type="evidence" value="ECO:0007669"/>
    <property type="project" value="InterPro"/>
</dbReference>
<organism evidence="7 8">
    <name type="scientific">Neogobius melanostomus</name>
    <name type="common">round goby</name>
    <dbReference type="NCBI Taxonomy" id="47308"/>
    <lineage>
        <taxon>Eukaryota</taxon>
        <taxon>Metazoa</taxon>
        <taxon>Chordata</taxon>
        <taxon>Craniata</taxon>
        <taxon>Vertebrata</taxon>
        <taxon>Euteleostomi</taxon>
        <taxon>Actinopterygii</taxon>
        <taxon>Neopterygii</taxon>
        <taxon>Teleostei</taxon>
        <taxon>Neoteleostei</taxon>
        <taxon>Acanthomorphata</taxon>
        <taxon>Gobiaria</taxon>
        <taxon>Gobiiformes</taxon>
        <taxon>Gobioidei</taxon>
        <taxon>Gobiidae</taxon>
        <taxon>Benthophilinae</taxon>
        <taxon>Neogobiini</taxon>
        <taxon>Neogobius</taxon>
    </lineage>
</organism>
<feature type="region of interest" description="Disordered" evidence="4">
    <location>
        <begin position="16"/>
        <end position="46"/>
    </location>
</feature>
<feature type="transmembrane region" description="Helical" evidence="5">
    <location>
        <begin position="332"/>
        <end position="353"/>
    </location>
</feature>
<reference evidence="7" key="1">
    <citation type="submission" date="2025-08" db="UniProtKB">
        <authorList>
            <consortium name="Ensembl"/>
        </authorList>
    </citation>
    <scope>IDENTIFICATION</scope>
</reference>
<keyword evidence="5" id="KW-1133">Transmembrane helix</keyword>
<feature type="coiled-coil region" evidence="3">
    <location>
        <begin position="48"/>
        <end position="75"/>
    </location>
</feature>
<evidence type="ECO:0000313" key="7">
    <source>
        <dbReference type="Ensembl" id="ENSNMLP00000000193.1"/>
    </source>
</evidence>
<dbReference type="InterPro" id="IPR024836">
    <property type="entry name" value="JAKMIP"/>
</dbReference>
<protein>
    <recommendedName>
        <fullName evidence="6">Janus kinase and microtubule-interacting protein C-terminal domain-containing protein</fullName>
    </recommendedName>
</protein>
<sequence>FCVQVIETFFGYDEEASFDSDGSSPSVHTDRTPDLDPDSEVTPPPAVREEAELRYRQLNQEYQALQRAYALLSQTCGGATTRHRAQGEASSREQLLVELSLFQTKVTDLESALRQQGQDLKWVEEKQALFQRNQELLEKSECCELRLRNEVQDVRDQNELLEFRILELEERERRSPGLTFQQLHFPEGLSALQIYCQAEGVSDIEISELMKKLDILGDNATLSNEEQVVVIQARTVLTLAEKYLCISGAVLEAKGYLDEELDFRKQSMDQAHKVLTTRSQQELRADRLTEEQRAELSRAVDQWKRSVMCELRERDSQILRERMELLHLAQQVLYIYLYTCILTSYSHILIYTYTHIYTYTYKHTNPEGANGAAAQQILIYTVLVYMHTYIIYSYTCKHAKT</sequence>
<feature type="transmembrane region" description="Helical" evidence="5">
    <location>
        <begin position="373"/>
        <end position="392"/>
    </location>
</feature>
<feature type="domain" description="Janus kinase and microtubule-interacting protein C-terminal" evidence="6">
    <location>
        <begin position="4"/>
        <end position="177"/>
    </location>
</feature>